<feature type="domain" description="MIP18 family-like" evidence="1">
    <location>
        <begin position="8"/>
        <end position="75"/>
    </location>
</feature>
<protein>
    <submittedName>
        <fullName evidence="2">Metal-sulfur cluster assembly factor</fullName>
    </submittedName>
</protein>
<dbReference type="Gene3D" id="3.30.300.130">
    <property type="entry name" value="Fe-S cluster assembly (FSCA)"/>
    <property type="match status" value="1"/>
</dbReference>
<dbReference type="RefSeq" id="WP_275706582.1">
    <property type="nucleotide sequence ID" value="NZ_JAKLTN010000001.1"/>
</dbReference>
<evidence type="ECO:0000313" key="2">
    <source>
        <dbReference type="EMBL" id="MCG2575554.1"/>
    </source>
</evidence>
<reference evidence="2" key="1">
    <citation type="submission" date="2022-01" db="EMBL/GenBank/DDBJ databases">
        <authorList>
            <person name="Jo J.-H."/>
            <person name="Im W.-T."/>
        </authorList>
    </citation>
    <scope>NUCLEOTIDE SEQUENCE</scope>
    <source>
        <strain evidence="2">XY25</strain>
    </source>
</reference>
<dbReference type="InterPro" id="IPR002744">
    <property type="entry name" value="MIP18-like"/>
</dbReference>
<name>A0ABS9JXC8_9RHOO</name>
<comment type="caution">
    <text evidence="2">The sequence shown here is derived from an EMBL/GenBank/DDBJ whole genome shotgun (WGS) entry which is preliminary data.</text>
</comment>
<gene>
    <name evidence="2" type="ORF">LZ012_00940</name>
</gene>
<dbReference type="InterPro" id="IPR052339">
    <property type="entry name" value="Fe-S_Maturation_MIP18"/>
</dbReference>
<evidence type="ECO:0000313" key="3">
    <source>
        <dbReference type="Proteomes" id="UP001165384"/>
    </source>
</evidence>
<dbReference type="Pfam" id="PF01883">
    <property type="entry name" value="FeS_assembly_P"/>
    <property type="match status" value="1"/>
</dbReference>
<dbReference type="InterPro" id="IPR034904">
    <property type="entry name" value="FSCA_dom_sf"/>
</dbReference>
<keyword evidence="3" id="KW-1185">Reference proteome</keyword>
<dbReference type="EMBL" id="JAKLTN010000001">
    <property type="protein sequence ID" value="MCG2575554.1"/>
    <property type="molecule type" value="Genomic_DNA"/>
</dbReference>
<dbReference type="PANTHER" id="PTHR42831">
    <property type="entry name" value="FE-S PROTEIN MATURATION AUXILIARY FACTOR YITW"/>
    <property type="match status" value="1"/>
</dbReference>
<dbReference type="SUPFAM" id="SSF117916">
    <property type="entry name" value="Fe-S cluster assembly (FSCA) domain-like"/>
    <property type="match status" value="1"/>
</dbReference>
<accession>A0ABS9JXC8</accession>
<sequence>MTAAPDIEAIRDALRKVADPEIGANIVDIGLVYRIAYENGKLWVDMTMTSPACPMGGMIVDDAYAELARILPKEVEMEIQVVWEPPWKPSMMSEQCRERLGWSDSDAD</sequence>
<organism evidence="2 3">
    <name type="scientific">Dechloromonas hankyongensis</name>
    <dbReference type="NCBI Taxonomy" id="2908002"/>
    <lineage>
        <taxon>Bacteria</taxon>
        <taxon>Pseudomonadati</taxon>
        <taxon>Pseudomonadota</taxon>
        <taxon>Betaproteobacteria</taxon>
        <taxon>Rhodocyclales</taxon>
        <taxon>Azonexaceae</taxon>
        <taxon>Dechloromonas</taxon>
    </lineage>
</organism>
<dbReference type="PANTHER" id="PTHR42831:SF1">
    <property type="entry name" value="FE-S PROTEIN MATURATION AUXILIARY FACTOR YITW"/>
    <property type="match status" value="1"/>
</dbReference>
<proteinExistence type="predicted"/>
<dbReference type="Proteomes" id="UP001165384">
    <property type="component" value="Unassembled WGS sequence"/>
</dbReference>
<evidence type="ECO:0000259" key="1">
    <source>
        <dbReference type="Pfam" id="PF01883"/>
    </source>
</evidence>